<dbReference type="VEuPathDB" id="ToxoDB:cyc_04737"/>
<dbReference type="AlphaFoldDB" id="A0A1D3D546"/>
<proteinExistence type="predicted"/>
<feature type="compositionally biased region" description="Basic and acidic residues" evidence="1">
    <location>
        <begin position="54"/>
        <end position="74"/>
    </location>
</feature>
<dbReference type="InParanoid" id="A0A1D3D546"/>
<reference evidence="2 3" key="1">
    <citation type="journal article" date="2016" name="BMC Genomics">
        <title>Comparative genomics reveals Cyclospora cayetanensis possesses coccidia-like metabolism and invasion components but unique surface antigens.</title>
        <authorList>
            <person name="Liu S."/>
            <person name="Wang L."/>
            <person name="Zheng H."/>
            <person name="Xu Z."/>
            <person name="Roellig D.M."/>
            <person name="Li N."/>
            <person name="Frace M.A."/>
            <person name="Tang K."/>
            <person name="Arrowood M.J."/>
            <person name="Moss D.M."/>
            <person name="Zhang L."/>
            <person name="Feng Y."/>
            <person name="Xiao L."/>
        </authorList>
    </citation>
    <scope>NUCLEOTIDE SEQUENCE [LARGE SCALE GENOMIC DNA]</scope>
    <source>
        <strain evidence="2 3">CHN_HEN01</strain>
    </source>
</reference>
<gene>
    <name evidence="2" type="ORF">cyc_04737</name>
</gene>
<organism evidence="2 3">
    <name type="scientific">Cyclospora cayetanensis</name>
    <dbReference type="NCBI Taxonomy" id="88456"/>
    <lineage>
        <taxon>Eukaryota</taxon>
        <taxon>Sar</taxon>
        <taxon>Alveolata</taxon>
        <taxon>Apicomplexa</taxon>
        <taxon>Conoidasida</taxon>
        <taxon>Coccidia</taxon>
        <taxon>Eucoccidiorida</taxon>
        <taxon>Eimeriorina</taxon>
        <taxon>Eimeriidae</taxon>
        <taxon>Cyclospora</taxon>
    </lineage>
</organism>
<evidence type="ECO:0000313" key="3">
    <source>
        <dbReference type="Proteomes" id="UP000095192"/>
    </source>
</evidence>
<sequence>MAKKDAYGAAAAPEVAIAANAAVAAAPPPPACERKLLLMPPEHRCYTPCGAPRRNSERGAAEVDERVNGRGQRD</sequence>
<feature type="region of interest" description="Disordered" evidence="1">
    <location>
        <begin position="48"/>
        <end position="74"/>
    </location>
</feature>
<keyword evidence="3" id="KW-1185">Reference proteome</keyword>
<accession>A0A1D3D546</accession>
<protein>
    <submittedName>
        <fullName evidence="2">Uncharacterized protein</fullName>
    </submittedName>
</protein>
<comment type="caution">
    <text evidence="2">The sequence shown here is derived from an EMBL/GenBank/DDBJ whole genome shotgun (WGS) entry which is preliminary data.</text>
</comment>
<evidence type="ECO:0000313" key="2">
    <source>
        <dbReference type="EMBL" id="OEH78563.1"/>
    </source>
</evidence>
<name>A0A1D3D546_9EIME</name>
<evidence type="ECO:0000256" key="1">
    <source>
        <dbReference type="SAM" id="MobiDB-lite"/>
    </source>
</evidence>
<dbReference type="EMBL" id="JROU02000693">
    <property type="protein sequence ID" value="OEH78563.1"/>
    <property type="molecule type" value="Genomic_DNA"/>
</dbReference>
<dbReference type="Proteomes" id="UP000095192">
    <property type="component" value="Unassembled WGS sequence"/>
</dbReference>